<proteinExistence type="predicted"/>
<comment type="caution">
    <text evidence="1">The sequence shown here is derived from an EMBL/GenBank/DDBJ whole genome shotgun (WGS) entry which is preliminary data.</text>
</comment>
<evidence type="ECO:0000313" key="3">
    <source>
        <dbReference type="Proteomes" id="UP000028534"/>
    </source>
</evidence>
<reference evidence="1 3" key="1">
    <citation type="submission" date="2014-03" db="EMBL/GenBank/DDBJ databases">
        <title>Genome sequence of Sphingobium yanoikuyae B1.</title>
        <authorList>
            <person name="Gan H.M."/>
            <person name="Gan H.Y."/>
            <person name="Savka M.A."/>
        </authorList>
    </citation>
    <scope>NUCLEOTIDE SEQUENCE [LARGE SCALE GENOMIC DNA]</scope>
    <source>
        <strain evidence="1 3">B1</strain>
    </source>
</reference>
<protein>
    <submittedName>
        <fullName evidence="1">Uncharacterized protein</fullName>
    </submittedName>
</protein>
<gene>
    <name evidence="1" type="ORF">CP98_04640</name>
    <name evidence="2" type="ORF">DAH51_21410</name>
</gene>
<dbReference type="Proteomes" id="UP000287401">
    <property type="component" value="Unassembled WGS sequence"/>
</dbReference>
<dbReference type="PATRIC" id="fig|13690.10.peg.4779"/>
<dbReference type="EMBL" id="JGVR01000045">
    <property type="protein sequence ID" value="KEZ15001.1"/>
    <property type="molecule type" value="Genomic_DNA"/>
</dbReference>
<sequence>MIDARLLFCLIERHRPPIISVSRRKRGGDLSALCDRCGTPIERSRSGRWLALGPIYEEGGPAS</sequence>
<dbReference type="OrthoDB" id="7511103at2"/>
<name>A0A084EAK9_SPHYA</name>
<accession>A0A084EAK9</accession>
<dbReference type="EMBL" id="QRAL01000034">
    <property type="protein sequence ID" value="RSU52447.1"/>
    <property type="molecule type" value="Genomic_DNA"/>
</dbReference>
<evidence type="ECO:0000313" key="1">
    <source>
        <dbReference type="EMBL" id="KEZ15001.1"/>
    </source>
</evidence>
<evidence type="ECO:0000313" key="2">
    <source>
        <dbReference type="EMBL" id="RSU52447.1"/>
    </source>
</evidence>
<reference evidence="2 4" key="2">
    <citation type="submission" date="2018-07" db="EMBL/GenBank/DDBJ databases">
        <title>Genomic and Epidemiologic Investigation of an Indolent Hospital Outbreak.</title>
        <authorList>
            <person name="Johnson R.C."/>
            <person name="Deming C."/>
            <person name="Conlan S."/>
            <person name="Zellmer C.J."/>
            <person name="Michelin A.V."/>
            <person name="Lee-Lin S."/>
            <person name="Thomas P.J."/>
            <person name="Park M."/>
            <person name="Weingarten R.A."/>
            <person name="Less J."/>
            <person name="Dekker J.P."/>
            <person name="Frank K.M."/>
            <person name="Musser K.A."/>
            <person name="Mcquiston J.R."/>
            <person name="Henderson D.K."/>
            <person name="Lau A.F."/>
            <person name="Palmore T.N."/>
            <person name="Segre J.A."/>
        </authorList>
    </citation>
    <scope>NUCLEOTIDE SEQUENCE [LARGE SCALE GENOMIC DNA]</scope>
    <source>
        <strain evidence="2 4">SK-NIH.Env6_1116</strain>
    </source>
</reference>
<organism evidence="1 3">
    <name type="scientific">Sphingobium yanoikuyae</name>
    <name type="common">Sphingomonas yanoikuyae</name>
    <dbReference type="NCBI Taxonomy" id="13690"/>
    <lineage>
        <taxon>Bacteria</taxon>
        <taxon>Pseudomonadati</taxon>
        <taxon>Pseudomonadota</taxon>
        <taxon>Alphaproteobacteria</taxon>
        <taxon>Sphingomonadales</taxon>
        <taxon>Sphingomonadaceae</taxon>
        <taxon>Sphingobium</taxon>
    </lineage>
</organism>
<evidence type="ECO:0000313" key="4">
    <source>
        <dbReference type="Proteomes" id="UP000287401"/>
    </source>
</evidence>
<dbReference type="AlphaFoldDB" id="A0A084EAK9"/>
<dbReference type="RefSeq" id="WP_026109716.1">
    <property type="nucleotide sequence ID" value="NZ_DALYQB010000025.1"/>
</dbReference>
<dbReference type="Proteomes" id="UP000028534">
    <property type="component" value="Unassembled WGS sequence"/>
</dbReference>